<proteinExistence type="predicted"/>
<keyword evidence="2" id="KW-1185">Reference proteome</keyword>
<dbReference type="Gene3D" id="3.40.960.10">
    <property type="entry name" value="VSR Endonuclease"/>
    <property type="match status" value="1"/>
</dbReference>
<evidence type="ECO:0000313" key="2">
    <source>
        <dbReference type="Proteomes" id="UP001500642"/>
    </source>
</evidence>
<accession>A0ABP8J8V8</accession>
<dbReference type="Proteomes" id="UP001500642">
    <property type="component" value="Unassembled WGS sequence"/>
</dbReference>
<name>A0ABP8J8V8_9MICO</name>
<comment type="caution">
    <text evidence="1">The sequence shown here is derived from an EMBL/GenBank/DDBJ whole genome shotgun (WGS) entry which is preliminary data.</text>
</comment>
<dbReference type="EMBL" id="BAABGL010000004">
    <property type="protein sequence ID" value="GAA4386733.1"/>
    <property type="molecule type" value="Genomic_DNA"/>
</dbReference>
<evidence type="ECO:0000313" key="1">
    <source>
        <dbReference type="EMBL" id="GAA4386733.1"/>
    </source>
</evidence>
<reference evidence="2" key="1">
    <citation type="journal article" date="2019" name="Int. J. Syst. Evol. Microbiol.">
        <title>The Global Catalogue of Microorganisms (GCM) 10K type strain sequencing project: providing services to taxonomists for standard genome sequencing and annotation.</title>
        <authorList>
            <consortium name="The Broad Institute Genomics Platform"/>
            <consortium name="The Broad Institute Genome Sequencing Center for Infectious Disease"/>
            <person name="Wu L."/>
            <person name="Ma J."/>
        </authorList>
    </citation>
    <scope>NUCLEOTIDE SEQUENCE [LARGE SCALE GENOMIC DNA]</scope>
    <source>
        <strain evidence="2">JCM 17808</strain>
    </source>
</reference>
<gene>
    <name evidence="1" type="ORF">GCM10023167_09970</name>
</gene>
<protein>
    <recommendedName>
        <fullName evidence="3">DUF559 domain-containing protein</fullName>
    </recommendedName>
</protein>
<sequence>MVDLARDSGIQTGVVALDAFLARGERVGAADRRRGEFPPEPEAIAARRETLAEIIESTGHGPGRRRLLTAFEWATGLAESPAESLATVGFHHLGVEGVQQQVWIEDRHGFRVAQVDFLLQSRRLVIEVDGLGKYASAADPNLMRRDVLLDEKEREQRIRECGYTVARLTWADVIDVHRFRRALMRMGLL</sequence>
<organism evidence="1 2">
    <name type="scientific">Brevibacterium pityocampae</name>
    <dbReference type="NCBI Taxonomy" id="506594"/>
    <lineage>
        <taxon>Bacteria</taxon>
        <taxon>Bacillati</taxon>
        <taxon>Actinomycetota</taxon>
        <taxon>Actinomycetes</taxon>
        <taxon>Micrococcales</taxon>
        <taxon>Brevibacteriaceae</taxon>
        <taxon>Brevibacterium</taxon>
    </lineage>
</organism>
<evidence type="ECO:0008006" key="3">
    <source>
        <dbReference type="Google" id="ProtNLM"/>
    </source>
</evidence>